<dbReference type="EMBL" id="BK015888">
    <property type="protein sequence ID" value="DAD71865.1"/>
    <property type="molecule type" value="Genomic_DNA"/>
</dbReference>
<proteinExistence type="predicted"/>
<sequence>MEWKKLTEEELLAARDYVPLMEKAAFAAECAGRCFDRMEVRVEGGQVLPYFKENVERRSRYLMGGFVKLYLGEDFEPVEGETYLMSADDYDRWAGGHIFNQIDRMKGKGPELRDKAFDLLADYRDLEKMLKTEIYGMLQAMNDPVSRFQDLAAQSMTPEAVQKTLNDLKEARSAFDAAFQQRKDGAQ</sequence>
<evidence type="ECO:0000313" key="1">
    <source>
        <dbReference type="EMBL" id="DAD71865.1"/>
    </source>
</evidence>
<organism evidence="1">
    <name type="scientific">Siphoviridae sp. ctoiW10</name>
    <dbReference type="NCBI Taxonomy" id="2827592"/>
    <lineage>
        <taxon>Viruses</taxon>
        <taxon>Duplodnaviria</taxon>
        <taxon>Heunggongvirae</taxon>
        <taxon>Uroviricota</taxon>
        <taxon>Caudoviricetes</taxon>
    </lineage>
</organism>
<accession>A0A8S5LPC7</accession>
<name>A0A8S5LPC7_9CAUD</name>
<reference evidence="1" key="1">
    <citation type="journal article" date="2021" name="Proc. Natl. Acad. Sci. U.S.A.">
        <title>A Catalog of Tens of Thousands of Viruses from Human Metagenomes Reveals Hidden Associations with Chronic Diseases.</title>
        <authorList>
            <person name="Tisza M.J."/>
            <person name="Buck C.B."/>
        </authorList>
    </citation>
    <scope>NUCLEOTIDE SEQUENCE</scope>
    <source>
        <strain evidence="1">CtoiW10</strain>
    </source>
</reference>
<protein>
    <submittedName>
        <fullName evidence="1">Uncharacterized protein</fullName>
    </submittedName>
</protein>